<gene>
    <name evidence="1" type="ORF">MTR67_023458</name>
</gene>
<sequence length="73" mass="8244">MSFQKGMGSEVNLSTAFNRHTDGYHSSIQIAPYESIYGRRCRSPIEWFEVSEAGLIGPELVHQGMEKLKAIQE</sequence>
<accession>A0AAF0QVL1</accession>
<reference evidence="1" key="1">
    <citation type="submission" date="2023-08" db="EMBL/GenBank/DDBJ databases">
        <title>A de novo genome assembly of Solanum verrucosum Schlechtendal, a Mexican diploid species geographically isolated from the other diploid A-genome species in potato relatives.</title>
        <authorList>
            <person name="Hosaka K."/>
        </authorList>
    </citation>
    <scope>NUCLEOTIDE SEQUENCE</scope>
    <source>
        <tissue evidence="1">Young leaves</tissue>
    </source>
</reference>
<dbReference type="AlphaFoldDB" id="A0AAF0QVL1"/>
<organism evidence="1 2">
    <name type="scientific">Solanum verrucosum</name>
    <dbReference type="NCBI Taxonomy" id="315347"/>
    <lineage>
        <taxon>Eukaryota</taxon>
        <taxon>Viridiplantae</taxon>
        <taxon>Streptophyta</taxon>
        <taxon>Embryophyta</taxon>
        <taxon>Tracheophyta</taxon>
        <taxon>Spermatophyta</taxon>
        <taxon>Magnoliopsida</taxon>
        <taxon>eudicotyledons</taxon>
        <taxon>Gunneridae</taxon>
        <taxon>Pentapetalae</taxon>
        <taxon>asterids</taxon>
        <taxon>lamiids</taxon>
        <taxon>Solanales</taxon>
        <taxon>Solanaceae</taxon>
        <taxon>Solanoideae</taxon>
        <taxon>Solaneae</taxon>
        <taxon>Solanum</taxon>
    </lineage>
</organism>
<name>A0AAF0QVL1_SOLVR</name>
<evidence type="ECO:0000313" key="1">
    <source>
        <dbReference type="EMBL" id="WMV30073.1"/>
    </source>
</evidence>
<protein>
    <submittedName>
        <fullName evidence="1">Uncharacterized protein</fullName>
    </submittedName>
</protein>
<evidence type="ECO:0000313" key="2">
    <source>
        <dbReference type="Proteomes" id="UP001234989"/>
    </source>
</evidence>
<keyword evidence="2" id="KW-1185">Reference proteome</keyword>
<dbReference type="Proteomes" id="UP001234989">
    <property type="component" value="Chromosome 5"/>
</dbReference>
<dbReference type="EMBL" id="CP133616">
    <property type="protein sequence ID" value="WMV30073.1"/>
    <property type="molecule type" value="Genomic_DNA"/>
</dbReference>
<proteinExistence type="predicted"/>